<dbReference type="InterPro" id="IPR002156">
    <property type="entry name" value="RNaseH_domain"/>
</dbReference>
<dbReference type="OrthoDB" id="10014409at2759"/>
<dbReference type="KEGG" id="bfo:118408194"/>
<protein>
    <submittedName>
        <fullName evidence="5">Uncharacterized protein LOC118408194</fullName>
    </submittedName>
</protein>
<dbReference type="RefSeq" id="XP_035664720.1">
    <property type="nucleotide sequence ID" value="XM_035808827.1"/>
</dbReference>
<dbReference type="GeneID" id="118408194"/>
<keyword evidence="4" id="KW-1185">Reference proteome</keyword>
<sequence length="569" mass="64571">MRIEESKTKAMVFSPPHIDQPTADSLEVNNKNIDIIPEVKLVGITLDEKLNFQSHICNTQTKAYKALKAISKVTNAKKNPNQEAHLQLYRAMIRPILEYGTECTLRAGQKHDAAYAPIQRKALLAATGCKIRTSTDALEVLTGIMPIDIHLTCRQAQAYLRMATKHTGNPIYDKIAQERSEEKIGTTLHLLETRFKEMKGEIEVSTVDKECYYDSRLPPFSVGRITGSFLPTTTNPANKEEAKEKVKQILHEMKKTPTTVVFTDGSSLGNPGPTGCAAVIYEQWGVTEPYTVRKPVAAKSNNYEGELQGIYLALNTLHRSQSKNRRILILCDCKAALENVSSLQQAEAYNDLVNAARQRLFEIQQKGHNIQIEWCPGHMGVEGNELADMQAKLAAEEAKHTENNTTWTKQQAMKHIEEQAVKRWQRRRENQTTSSHMQKANTSLKKKCSTWGSRTTQISINQLVSGHTELNAYKNWIDPTETPNCSTCGTRENIDHYMYECPKYENTRQHLMKEIDNIYEDNGIPQQERTMDVVSLAGMRSDLTNEANKRMYLAFTKYIEDTRRFAEQV</sequence>
<evidence type="ECO:0000259" key="3">
    <source>
        <dbReference type="PROSITE" id="PS50879"/>
    </source>
</evidence>
<dbReference type="InterPro" id="IPR036397">
    <property type="entry name" value="RNaseH_sf"/>
</dbReference>
<dbReference type="GO" id="GO:0003676">
    <property type="term" value="F:nucleic acid binding"/>
    <property type="evidence" value="ECO:0007669"/>
    <property type="project" value="InterPro"/>
</dbReference>
<gene>
    <name evidence="5" type="primary">LOC118408194</name>
</gene>
<evidence type="ECO:0000313" key="5">
    <source>
        <dbReference type="RefSeq" id="XP_035664720.1"/>
    </source>
</evidence>
<comment type="similarity">
    <text evidence="1">Belongs to the RNase H family.</text>
</comment>
<accession>A0A9J7HS15</accession>
<dbReference type="PANTHER" id="PTHR10642:SF25">
    <property type="entry name" value="RNASE H TYPE-1 DOMAIN-CONTAINING PROTEIN"/>
    <property type="match status" value="1"/>
</dbReference>
<evidence type="ECO:0000256" key="1">
    <source>
        <dbReference type="ARBA" id="ARBA00005300"/>
    </source>
</evidence>
<feature type="compositionally biased region" description="Polar residues" evidence="2">
    <location>
        <begin position="431"/>
        <end position="443"/>
    </location>
</feature>
<dbReference type="AlphaFoldDB" id="A0A9J7HS15"/>
<dbReference type="SUPFAM" id="SSF53098">
    <property type="entry name" value="Ribonuclease H-like"/>
    <property type="match status" value="1"/>
</dbReference>
<dbReference type="PANTHER" id="PTHR10642">
    <property type="entry name" value="RIBONUCLEASE H1"/>
    <property type="match status" value="1"/>
</dbReference>
<proteinExistence type="inferred from homology"/>
<evidence type="ECO:0000313" key="4">
    <source>
        <dbReference type="Proteomes" id="UP000001554"/>
    </source>
</evidence>
<reference evidence="5" key="1">
    <citation type="submission" date="2025-08" db="UniProtKB">
        <authorList>
            <consortium name="RefSeq"/>
        </authorList>
    </citation>
    <scope>IDENTIFICATION</scope>
    <source>
        <strain evidence="5">S238N-H82</strain>
        <tissue evidence="5">Testes</tissue>
    </source>
</reference>
<dbReference type="Pfam" id="PF00075">
    <property type="entry name" value="RNase_H"/>
    <property type="match status" value="1"/>
</dbReference>
<name>A0A9J7HS15_BRAFL</name>
<dbReference type="InterPro" id="IPR050092">
    <property type="entry name" value="RNase_H"/>
</dbReference>
<dbReference type="PROSITE" id="PS50879">
    <property type="entry name" value="RNASE_H_1"/>
    <property type="match status" value="1"/>
</dbReference>
<evidence type="ECO:0000256" key="2">
    <source>
        <dbReference type="SAM" id="MobiDB-lite"/>
    </source>
</evidence>
<feature type="region of interest" description="Disordered" evidence="2">
    <location>
        <begin position="427"/>
        <end position="446"/>
    </location>
</feature>
<feature type="domain" description="RNase H type-1" evidence="3">
    <location>
        <begin position="255"/>
        <end position="396"/>
    </location>
</feature>
<dbReference type="OMA" id="WAETHKL"/>
<dbReference type="CDD" id="cd09276">
    <property type="entry name" value="Rnase_HI_RT_non_LTR"/>
    <property type="match status" value="1"/>
</dbReference>
<dbReference type="Proteomes" id="UP000001554">
    <property type="component" value="Unplaced"/>
</dbReference>
<organism evidence="4 5">
    <name type="scientific">Branchiostoma floridae</name>
    <name type="common">Florida lancelet</name>
    <name type="synonym">Amphioxus</name>
    <dbReference type="NCBI Taxonomy" id="7739"/>
    <lineage>
        <taxon>Eukaryota</taxon>
        <taxon>Metazoa</taxon>
        <taxon>Chordata</taxon>
        <taxon>Cephalochordata</taxon>
        <taxon>Leptocardii</taxon>
        <taxon>Amphioxiformes</taxon>
        <taxon>Branchiostomatidae</taxon>
        <taxon>Branchiostoma</taxon>
    </lineage>
</organism>
<dbReference type="InterPro" id="IPR012337">
    <property type="entry name" value="RNaseH-like_sf"/>
</dbReference>
<dbReference type="Gene3D" id="3.30.420.10">
    <property type="entry name" value="Ribonuclease H-like superfamily/Ribonuclease H"/>
    <property type="match status" value="1"/>
</dbReference>
<dbReference type="GO" id="GO:0004523">
    <property type="term" value="F:RNA-DNA hybrid ribonuclease activity"/>
    <property type="evidence" value="ECO:0007669"/>
    <property type="project" value="InterPro"/>
</dbReference>